<comment type="caution">
    <text evidence="1">The sequence shown here is derived from an EMBL/GenBank/DDBJ whole genome shotgun (WGS) entry which is preliminary data.</text>
</comment>
<accession>S6F4H4</accession>
<proteinExistence type="predicted"/>
<reference evidence="1 2" key="1">
    <citation type="journal article" date="2013" name="Appl. Environ. Microbiol.">
        <title>The Carbohydrate Metabolism Signature of Lactococcus lactis Strain A12 Reveals Its Sourdough Ecosystem Origin.</title>
        <authorList>
            <person name="Passerini D."/>
            <person name="Coddeville M."/>
            <person name="Le Bourgeois P."/>
            <person name="Loubiere P."/>
            <person name="Ritzenthaler P."/>
            <person name="Fontagne-Faucher C."/>
            <person name="Daveran-Mingot M.L."/>
            <person name="Cocaign-Bousquet M."/>
        </authorList>
    </citation>
    <scope>NUCLEOTIDE SEQUENCE [LARGE SCALE GENOMIC DNA]</scope>
    <source>
        <strain evidence="1 2">A12</strain>
    </source>
</reference>
<protein>
    <submittedName>
        <fullName evidence="1">Uncharacterized protein</fullName>
    </submittedName>
</protein>
<evidence type="ECO:0000313" key="2">
    <source>
        <dbReference type="Proteomes" id="UP000015361"/>
    </source>
</evidence>
<evidence type="ECO:0000313" key="1">
    <source>
        <dbReference type="EMBL" id="CDG03684.1"/>
    </source>
</evidence>
<name>S6F4H4_LACLL</name>
<dbReference type="EMBL" id="CBLU010000005">
    <property type="protein sequence ID" value="CDG03684.1"/>
    <property type="molecule type" value="Genomic_DNA"/>
</dbReference>
<dbReference type="AlphaFoldDB" id="S6F4H4"/>
<dbReference type="Proteomes" id="UP000015361">
    <property type="component" value="Unassembled WGS sequence"/>
</dbReference>
<gene>
    <name evidence="1" type="ORF">O9U_11050</name>
</gene>
<organism evidence="1 2">
    <name type="scientific">Lactococcus lactis subsp. lactis A12</name>
    <dbReference type="NCBI Taxonomy" id="1137134"/>
    <lineage>
        <taxon>Bacteria</taxon>
        <taxon>Bacillati</taxon>
        <taxon>Bacillota</taxon>
        <taxon>Bacilli</taxon>
        <taxon>Lactobacillales</taxon>
        <taxon>Streptococcaceae</taxon>
        <taxon>Lactococcus</taxon>
    </lineage>
</organism>
<sequence>MANRMSPESILYNRVDYLLSSLVSNTPENINFKPYYTALMLRFVHYMDFWKIESLFFDDIELDVFELLIDWFCRFIEDNKLDFGDDDYDNYLKIITRDEEVLKWRTDHHDELMR</sequence>